<evidence type="ECO:0000313" key="7">
    <source>
        <dbReference type="EMBL" id="ANY83211.1"/>
    </source>
</evidence>
<feature type="transmembrane region" description="Helical" evidence="6">
    <location>
        <begin position="435"/>
        <end position="456"/>
    </location>
</feature>
<dbReference type="EMBL" id="CP016617">
    <property type="protein sequence ID" value="ANY83211.1"/>
    <property type="molecule type" value="Genomic_DNA"/>
</dbReference>
<evidence type="ECO:0000256" key="5">
    <source>
        <dbReference type="ARBA" id="ARBA00023136"/>
    </source>
</evidence>
<feature type="transmembrane region" description="Helical" evidence="6">
    <location>
        <begin position="462"/>
        <end position="484"/>
    </location>
</feature>
<evidence type="ECO:0000256" key="1">
    <source>
        <dbReference type="ARBA" id="ARBA00004651"/>
    </source>
</evidence>
<dbReference type="InterPro" id="IPR044550">
    <property type="entry name" value="WzxE"/>
</dbReference>
<feature type="transmembrane region" description="Helical" evidence="6">
    <location>
        <begin position="376"/>
        <end position="397"/>
    </location>
</feature>
<evidence type="ECO:0000256" key="4">
    <source>
        <dbReference type="ARBA" id="ARBA00022989"/>
    </source>
</evidence>
<protein>
    <recommendedName>
        <fullName evidence="8">Polysaccharide biosynthesis protein C-terminal domain-containing protein</fullName>
    </recommendedName>
</protein>
<reference evidence="7" key="1">
    <citation type="submission" date="2016-07" db="EMBL/GenBank/DDBJ databases">
        <title>Microvirga ossetica sp. nov. a new species of rhizobia isolated from root nodules of the legume species Vicia alpestris Steven originated from North Ossetia region in the Caucasus.</title>
        <authorList>
            <person name="Safronova V.I."/>
            <person name="Kuznetsova I.G."/>
            <person name="Sazanova A.L."/>
            <person name="Belimov A."/>
            <person name="Andronov E."/>
            <person name="Osledkin Y.S."/>
            <person name="Onishchuk O.P."/>
            <person name="Kurchak O.N."/>
            <person name="Shaposhnikov A.I."/>
            <person name="Willems A."/>
            <person name="Tikhonovich I.A."/>
        </authorList>
    </citation>
    <scope>NUCLEOTIDE SEQUENCE [LARGE SCALE GENOMIC DNA]</scope>
    <source>
        <strain evidence="7">V5/3M</strain>
        <plasmid evidence="7">unnamed1</plasmid>
    </source>
</reference>
<proteinExistence type="predicted"/>
<evidence type="ECO:0000256" key="6">
    <source>
        <dbReference type="SAM" id="Phobius"/>
    </source>
</evidence>
<keyword evidence="5 6" id="KW-0472">Membrane</keyword>
<feature type="transmembrane region" description="Helical" evidence="6">
    <location>
        <begin position="131"/>
        <end position="153"/>
    </location>
</feature>
<feature type="transmembrane region" description="Helical" evidence="6">
    <location>
        <begin position="165"/>
        <end position="183"/>
    </location>
</feature>
<keyword evidence="4 6" id="KW-1133">Transmembrane helix</keyword>
<feature type="transmembrane region" description="Helical" evidence="6">
    <location>
        <begin position="12"/>
        <end position="32"/>
    </location>
</feature>
<feature type="transmembrane region" description="Helical" evidence="6">
    <location>
        <begin position="101"/>
        <end position="119"/>
    </location>
</feature>
<dbReference type="Pfam" id="PF13440">
    <property type="entry name" value="Polysacc_synt_3"/>
    <property type="match status" value="1"/>
</dbReference>
<geneLocation type="plasmid" evidence="7">
    <name>unnamed1</name>
</geneLocation>
<keyword evidence="3 6" id="KW-0812">Transmembrane</keyword>
<dbReference type="PANTHER" id="PTHR30250:SF11">
    <property type="entry name" value="O-ANTIGEN TRANSPORTER-RELATED"/>
    <property type="match status" value="1"/>
</dbReference>
<evidence type="ECO:0000256" key="2">
    <source>
        <dbReference type="ARBA" id="ARBA00022475"/>
    </source>
</evidence>
<keyword evidence="2" id="KW-1003">Cell membrane</keyword>
<feature type="transmembrane region" description="Helical" evidence="6">
    <location>
        <begin position="38"/>
        <end position="57"/>
    </location>
</feature>
<dbReference type="InterPro" id="IPR050833">
    <property type="entry name" value="Poly_Biosynth_Transport"/>
</dbReference>
<feature type="transmembrane region" description="Helical" evidence="6">
    <location>
        <begin position="229"/>
        <end position="252"/>
    </location>
</feature>
<dbReference type="KEGG" id="moc:BB934_28435"/>
<dbReference type="OrthoDB" id="9769862at2"/>
<sequence length="507" mass="54685">MHPNLRFGRSKAEILKSVAMMGGASVVNIAFGMIRSKAIALLLGPGGVGLFSLYNSITEITKALTNLGIPNSGVRQIAEAAGSGDTNRIAKTATVLRRMSILFALAGAIVLAGLAGPVSEFTFRGDRSQSAGVALLAIAVFFLSVSAGQAALIQGMRRIADLARMNMLSALSSTTVSIIFIYTFREEGIVPSLVAVAIVSAFVSWWYSRKLQVQSVRMKISDTLSEAAKLLKLGIAFAANSILTLGAAYAIRLILIQSHGVETAGLYQAAYTLGGLYTGFILQTMSTDFYPRLTSVSQDDGECNRLVNEQTHISILLAGPGIVATLTFASLVMTTFYSAEFTPGVNLIRWICLGMMLRVIAWPMGFIVLAKGAQWVILWIEIWAAIVHVGLASILVAKFGFEGAGAAFFALYVSHSFVVYLVVRRLSGFRWSRENVWLGALFLLSAAITFCGFLLLSFWPATALGLVVLLFSSLYSLWTLISLCSTDMLPSALRPWLARFARDPEKL</sequence>
<feature type="transmembrane region" description="Helical" evidence="6">
    <location>
        <begin position="315"/>
        <end position="336"/>
    </location>
</feature>
<dbReference type="GO" id="GO:0009246">
    <property type="term" value="P:enterobacterial common antigen biosynthetic process"/>
    <property type="evidence" value="ECO:0007669"/>
    <property type="project" value="InterPro"/>
</dbReference>
<feature type="transmembrane region" description="Helical" evidence="6">
    <location>
        <begin position="348"/>
        <end position="369"/>
    </location>
</feature>
<keyword evidence="7" id="KW-0614">Plasmid</keyword>
<name>A0A1B2ETB4_9HYPH</name>
<evidence type="ECO:0000256" key="3">
    <source>
        <dbReference type="ARBA" id="ARBA00022692"/>
    </source>
</evidence>
<feature type="transmembrane region" description="Helical" evidence="6">
    <location>
        <begin position="189"/>
        <end position="208"/>
    </location>
</feature>
<gene>
    <name evidence="7" type="ORF">BB934_28435</name>
</gene>
<evidence type="ECO:0008006" key="8">
    <source>
        <dbReference type="Google" id="ProtNLM"/>
    </source>
</evidence>
<dbReference type="CDD" id="cd13125">
    <property type="entry name" value="MATE_like_10"/>
    <property type="match status" value="1"/>
</dbReference>
<feature type="transmembrane region" description="Helical" evidence="6">
    <location>
        <begin position="264"/>
        <end position="282"/>
    </location>
</feature>
<accession>A0A1B2ETB4</accession>
<dbReference type="GO" id="GO:0005886">
    <property type="term" value="C:plasma membrane"/>
    <property type="evidence" value="ECO:0007669"/>
    <property type="project" value="UniProtKB-SubCell"/>
</dbReference>
<organism evidence="7">
    <name type="scientific">Microvirga ossetica</name>
    <dbReference type="NCBI Taxonomy" id="1882682"/>
    <lineage>
        <taxon>Bacteria</taxon>
        <taxon>Pseudomonadati</taxon>
        <taxon>Pseudomonadota</taxon>
        <taxon>Alphaproteobacteria</taxon>
        <taxon>Hyphomicrobiales</taxon>
        <taxon>Methylobacteriaceae</taxon>
        <taxon>Microvirga</taxon>
    </lineage>
</organism>
<dbReference type="AlphaFoldDB" id="A0A1B2ETB4"/>
<feature type="transmembrane region" description="Helical" evidence="6">
    <location>
        <begin position="403"/>
        <end position="423"/>
    </location>
</feature>
<comment type="subcellular location">
    <subcellularLocation>
        <location evidence="1">Cell membrane</location>
        <topology evidence="1">Multi-pass membrane protein</topology>
    </subcellularLocation>
</comment>
<dbReference type="PANTHER" id="PTHR30250">
    <property type="entry name" value="PST FAMILY PREDICTED COLANIC ACID TRANSPORTER"/>
    <property type="match status" value="1"/>
</dbReference>